<dbReference type="EMBL" id="CAMPGE010011188">
    <property type="protein sequence ID" value="CAI2370028.1"/>
    <property type="molecule type" value="Genomic_DNA"/>
</dbReference>
<feature type="transmembrane region" description="Helical" evidence="7">
    <location>
        <begin position="17"/>
        <end position="35"/>
    </location>
</feature>
<evidence type="ECO:0008006" key="10">
    <source>
        <dbReference type="Google" id="ProtNLM"/>
    </source>
</evidence>
<dbReference type="PANTHER" id="PTHR10332">
    <property type="entry name" value="EQUILIBRATIVE NUCLEOSIDE TRANSPORTER"/>
    <property type="match status" value="1"/>
</dbReference>
<dbReference type="Pfam" id="PF01733">
    <property type="entry name" value="Nucleoside_tran"/>
    <property type="match status" value="1"/>
</dbReference>
<dbReference type="AlphaFoldDB" id="A0AAD1UII6"/>
<dbReference type="PANTHER" id="PTHR10332:SF10">
    <property type="entry name" value="EQUILIBRATIVE NUCLEOSIDE TRANSPORTER 4"/>
    <property type="match status" value="1"/>
</dbReference>
<sequence>MLDGISEQQVPKSSHPGWTYSTFLLLGVTMVFPWNSLVTALDYFIVKLPCHDVDFLVSILSNGPLFVTSILTILFGYCFSDRKVILISMIAMTLLTVTLPLFPQLLNNPESSWICVSVTILILSAANGIMQLCCFGLAGATPGNYTATLNTGSGVSGVSISIVRAVSLIIFPTNGNSEDTNYFYGSLLYFGLGAISLVSSGILLKFSSVPYCDIRSKTLQEGICADSRIKSGIMVQNQDLHERMIATEEDEEECYSLQYFMRIHNSLLLTGYGNCIVFIQTMMIFPGVLLKGGIGFINSIAWQVWIITTLFNLTDTLSRATSERYMILTEKTTFVATMCRWALIIASFLSAFRIPFFHNDAVKILNICLIGLTNGYISNCQLTIGVNKAKNSDRRITSKFLCIFYVFGVLLGSIIASFGIVHLFEDS</sequence>
<evidence type="ECO:0000256" key="6">
    <source>
        <dbReference type="ARBA" id="ARBA00023136"/>
    </source>
</evidence>
<evidence type="ECO:0000256" key="2">
    <source>
        <dbReference type="ARBA" id="ARBA00007965"/>
    </source>
</evidence>
<feature type="transmembrane region" description="Helical" evidence="7">
    <location>
        <begin position="183"/>
        <end position="206"/>
    </location>
</feature>
<feature type="transmembrane region" description="Helical" evidence="7">
    <location>
        <begin position="400"/>
        <end position="424"/>
    </location>
</feature>
<proteinExistence type="inferred from homology"/>
<keyword evidence="4 7" id="KW-0812">Transmembrane</keyword>
<comment type="subcellular location">
    <subcellularLocation>
        <location evidence="1">Membrane</location>
        <topology evidence="1">Multi-pass membrane protein</topology>
    </subcellularLocation>
</comment>
<keyword evidence="5 7" id="KW-1133">Transmembrane helix</keyword>
<feature type="transmembrane region" description="Helical" evidence="7">
    <location>
        <begin position="294"/>
        <end position="313"/>
    </location>
</feature>
<keyword evidence="9" id="KW-1185">Reference proteome</keyword>
<feature type="transmembrane region" description="Helical" evidence="7">
    <location>
        <begin position="361"/>
        <end position="379"/>
    </location>
</feature>
<name>A0AAD1UII6_EUPCR</name>
<keyword evidence="6 7" id="KW-0472">Membrane</keyword>
<comment type="caution">
    <text evidence="8">The sequence shown here is derived from an EMBL/GenBank/DDBJ whole genome shotgun (WGS) entry which is preliminary data.</text>
</comment>
<gene>
    <name evidence="8" type="ORF">ECRASSUSDP1_LOCUS11336</name>
</gene>
<feature type="transmembrane region" description="Helical" evidence="7">
    <location>
        <begin position="267"/>
        <end position="288"/>
    </location>
</feature>
<evidence type="ECO:0000313" key="8">
    <source>
        <dbReference type="EMBL" id="CAI2370028.1"/>
    </source>
</evidence>
<dbReference type="Proteomes" id="UP001295684">
    <property type="component" value="Unassembled WGS sequence"/>
</dbReference>
<evidence type="ECO:0000313" key="9">
    <source>
        <dbReference type="Proteomes" id="UP001295684"/>
    </source>
</evidence>
<evidence type="ECO:0000256" key="7">
    <source>
        <dbReference type="SAM" id="Phobius"/>
    </source>
</evidence>
<feature type="transmembrane region" description="Helical" evidence="7">
    <location>
        <begin position="55"/>
        <end position="77"/>
    </location>
</feature>
<feature type="transmembrane region" description="Helical" evidence="7">
    <location>
        <begin position="149"/>
        <end position="171"/>
    </location>
</feature>
<dbReference type="InterPro" id="IPR002259">
    <property type="entry name" value="Eqnu_transpt"/>
</dbReference>
<feature type="transmembrane region" description="Helical" evidence="7">
    <location>
        <begin position="84"/>
        <end position="105"/>
    </location>
</feature>
<keyword evidence="3" id="KW-0813">Transport</keyword>
<organism evidence="8 9">
    <name type="scientific">Euplotes crassus</name>
    <dbReference type="NCBI Taxonomy" id="5936"/>
    <lineage>
        <taxon>Eukaryota</taxon>
        <taxon>Sar</taxon>
        <taxon>Alveolata</taxon>
        <taxon>Ciliophora</taxon>
        <taxon>Intramacronucleata</taxon>
        <taxon>Spirotrichea</taxon>
        <taxon>Hypotrichia</taxon>
        <taxon>Euplotida</taxon>
        <taxon>Euplotidae</taxon>
        <taxon>Moneuplotes</taxon>
    </lineage>
</organism>
<accession>A0AAD1UII6</accession>
<feature type="transmembrane region" description="Helical" evidence="7">
    <location>
        <begin position="111"/>
        <end position="137"/>
    </location>
</feature>
<evidence type="ECO:0000256" key="1">
    <source>
        <dbReference type="ARBA" id="ARBA00004141"/>
    </source>
</evidence>
<dbReference type="InterPro" id="IPR036259">
    <property type="entry name" value="MFS_trans_sf"/>
</dbReference>
<evidence type="ECO:0000256" key="3">
    <source>
        <dbReference type="ARBA" id="ARBA00022448"/>
    </source>
</evidence>
<evidence type="ECO:0000256" key="4">
    <source>
        <dbReference type="ARBA" id="ARBA00022692"/>
    </source>
</evidence>
<reference evidence="8" key="1">
    <citation type="submission" date="2023-07" db="EMBL/GenBank/DDBJ databases">
        <authorList>
            <consortium name="AG Swart"/>
            <person name="Singh M."/>
            <person name="Singh A."/>
            <person name="Seah K."/>
            <person name="Emmerich C."/>
        </authorList>
    </citation>
    <scope>NUCLEOTIDE SEQUENCE</scope>
    <source>
        <strain evidence="8">DP1</strain>
    </source>
</reference>
<dbReference type="GO" id="GO:0005337">
    <property type="term" value="F:nucleoside transmembrane transporter activity"/>
    <property type="evidence" value="ECO:0007669"/>
    <property type="project" value="InterPro"/>
</dbReference>
<dbReference type="PRINTS" id="PR01130">
    <property type="entry name" value="DERENTRNSPRT"/>
</dbReference>
<comment type="similarity">
    <text evidence="2">Belongs to the SLC29A/ENT transporter (TC 2.A.57) family.</text>
</comment>
<evidence type="ECO:0000256" key="5">
    <source>
        <dbReference type="ARBA" id="ARBA00022989"/>
    </source>
</evidence>
<dbReference type="SUPFAM" id="SSF103473">
    <property type="entry name" value="MFS general substrate transporter"/>
    <property type="match status" value="1"/>
</dbReference>
<feature type="transmembrane region" description="Helical" evidence="7">
    <location>
        <begin position="334"/>
        <end position="355"/>
    </location>
</feature>
<dbReference type="GO" id="GO:0005886">
    <property type="term" value="C:plasma membrane"/>
    <property type="evidence" value="ECO:0007669"/>
    <property type="project" value="TreeGrafter"/>
</dbReference>
<protein>
    <recommendedName>
        <fullName evidence="10">Equilibrative nucleoside transporter</fullName>
    </recommendedName>
</protein>